<dbReference type="RefSeq" id="WP_149299640.1">
    <property type="nucleotide sequence ID" value="NZ_CP043473.1"/>
</dbReference>
<evidence type="ECO:0000256" key="3">
    <source>
        <dbReference type="ARBA" id="ARBA00012929"/>
    </source>
</evidence>
<evidence type="ECO:0000313" key="9">
    <source>
        <dbReference type="Proteomes" id="UP000322079"/>
    </source>
</evidence>
<dbReference type="NCBIfam" id="TIGR01214">
    <property type="entry name" value="rmlD"/>
    <property type="match status" value="1"/>
</dbReference>
<protein>
    <recommendedName>
        <fullName evidence="4 6">dTDP-4-dehydrorhamnose reductase</fullName>
        <ecNumber evidence="3 6">1.1.1.133</ecNumber>
    </recommendedName>
</protein>
<dbReference type="AlphaFoldDB" id="A0A5C1DMM1"/>
<dbReference type="Proteomes" id="UP000322079">
    <property type="component" value="Chromosome"/>
</dbReference>
<dbReference type="InterPro" id="IPR029903">
    <property type="entry name" value="RmlD-like-bd"/>
</dbReference>
<organism evidence="8 9">
    <name type="scientific">Chromobacterium paludis</name>
    <dbReference type="NCBI Taxonomy" id="2605945"/>
    <lineage>
        <taxon>Bacteria</taxon>
        <taxon>Pseudomonadati</taxon>
        <taxon>Pseudomonadota</taxon>
        <taxon>Betaproteobacteria</taxon>
        <taxon>Neisseriales</taxon>
        <taxon>Chromobacteriaceae</taxon>
        <taxon>Chromobacterium</taxon>
    </lineage>
</organism>
<comment type="pathway">
    <text evidence="1 6">Carbohydrate biosynthesis; dTDP-L-rhamnose biosynthesis.</text>
</comment>
<dbReference type="Pfam" id="PF04321">
    <property type="entry name" value="RmlD_sub_bind"/>
    <property type="match status" value="1"/>
</dbReference>
<accession>A0A5C1DMM1</accession>
<dbReference type="GO" id="GO:0008831">
    <property type="term" value="F:dTDP-4-dehydrorhamnose reductase activity"/>
    <property type="evidence" value="ECO:0007669"/>
    <property type="project" value="UniProtKB-EC"/>
</dbReference>
<evidence type="ECO:0000256" key="6">
    <source>
        <dbReference type="RuleBase" id="RU364082"/>
    </source>
</evidence>
<comment type="catalytic activity">
    <reaction evidence="5 6">
        <text>dTDP-beta-L-rhamnose + NADP(+) = dTDP-4-dehydro-beta-L-rhamnose + NADPH + H(+)</text>
        <dbReference type="Rhea" id="RHEA:21796"/>
        <dbReference type="ChEBI" id="CHEBI:15378"/>
        <dbReference type="ChEBI" id="CHEBI:57510"/>
        <dbReference type="ChEBI" id="CHEBI:57783"/>
        <dbReference type="ChEBI" id="CHEBI:58349"/>
        <dbReference type="ChEBI" id="CHEBI:62830"/>
        <dbReference type="EC" id="1.1.1.133"/>
    </reaction>
</comment>
<dbReference type="CDD" id="cd05254">
    <property type="entry name" value="dTDP_HR_like_SDR_e"/>
    <property type="match status" value="1"/>
</dbReference>
<dbReference type="Gene3D" id="3.90.25.10">
    <property type="entry name" value="UDP-galactose 4-epimerase, domain 1"/>
    <property type="match status" value="1"/>
</dbReference>
<dbReference type="InterPro" id="IPR036291">
    <property type="entry name" value="NAD(P)-bd_dom_sf"/>
</dbReference>
<dbReference type="EMBL" id="CP043473">
    <property type="protein sequence ID" value="QEL57720.1"/>
    <property type="molecule type" value="Genomic_DNA"/>
</dbReference>
<dbReference type="InterPro" id="IPR005913">
    <property type="entry name" value="dTDP_dehydrorham_reduct"/>
</dbReference>
<keyword evidence="9" id="KW-1185">Reference proteome</keyword>
<proteinExistence type="inferred from homology"/>
<gene>
    <name evidence="8" type="primary">rfbD</name>
    <name evidence="8" type="ORF">FYK34_20195</name>
</gene>
<evidence type="ECO:0000256" key="4">
    <source>
        <dbReference type="ARBA" id="ARBA00017099"/>
    </source>
</evidence>
<dbReference type="KEGG" id="chrm:FYK34_20195"/>
<dbReference type="UniPathway" id="UPA00124"/>
<dbReference type="GO" id="GO:0019305">
    <property type="term" value="P:dTDP-rhamnose biosynthetic process"/>
    <property type="evidence" value="ECO:0007669"/>
    <property type="project" value="UniProtKB-UniPathway"/>
</dbReference>
<name>A0A5C1DMM1_9NEIS</name>
<reference evidence="8 9" key="1">
    <citation type="submission" date="2019-08" db="EMBL/GenBank/DDBJ databases">
        <title>Chromobacterium paludis, a novel bacterium isolated from a Maryland marsh pond.</title>
        <authorList>
            <person name="Blackburn M.B."/>
            <person name="Gundersen-Rindal D.E."/>
        </authorList>
    </citation>
    <scope>NUCLEOTIDE SEQUENCE [LARGE SCALE GENOMIC DNA]</scope>
    <source>
        <strain evidence="9">IIBBL 257-1</strain>
    </source>
</reference>
<feature type="domain" description="RmlD-like substrate binding" evidence="7">
    <location>
        <begin position="3"/>
        <end position="293"/>
    </location>
</feature>
<comment type="similarity">
    <text evidence="2 6">Belongs to the dTDP-4-dehydrorhamnose reductase family.</text>
</comment>
<evidence type="ECO:0000256" key="1">
    <source>
        <dbReference type="ARBA" id="ARBA00004781"/>
    </source>
</evidence>
<keyword evidence="6 8" id="KW-0560">Oxidoreductase</keyword>
<evidence type="ECO:0000259" key="7">
    <source>
        <dbReference type="Pfam" id="PF04321"/>
    </source>
</evidence>
<keyword evidence="6" id="KW-0521">NADP</keyword>
<evidence type="ECO:0000313" key="8">
    <source>
        <dbReference type="EMBL" id="QEL57720.1"/>
    </source>
</evidence>
<comment type="function">
    <text evidence="6">Catalyzes the reduction of dTDP-6-deoxy-L-lyxo-4-hexulose to yield dTDP-L-rhamnose.</text>
</comment>
<dbReference type="Gene3D" id="3.40.50.720">
    <property type="entry name" value="NAD(P)-binding Rossmann-like Domain"/>
    <property type="match status" value="1"/>
</dbReference>
<sequence length="308" mass="33583">MTRILITGKNGQVGHELQRALAPLGELIALDRKSLDLADADAIHAVLNERRPDIIVNPAAYTAVDKAESEPELAQAVNATAPAAMARWASEHDALLVHYSTDYVFNGRGDTPWREDDPADPQSVYGLSKWNGEQAVRAVAPRHLILRTSWVFGAHGGNFLKTMLRLAGERQELKVVADQIGAPTSAALIADTTAQLIRRYLTDSEGCPFGTYHLVASGETSWHGYAQYLIGQARLLGFPLALSPDAVHGIPTEAYPLPAKRPANSRLNCGKLQRNYGITLPAWQQGVDATLTALWQQRQAQQNVKESP</sequence>
<dbReference type="NCBIfam" id="NF007440">
    <property type="entry name" value="PRK09987.1"/>
    <property type="match status" value="1"/>
</dbReference>
<evidence type="ECO:0000256" key="2">
    <source>
        <dbReference type="ARBA" id="ARBA00010944"/>
    </source>
</evidence>
<comment type="cofactor">
    <cofactor evidence="6">
        <name>Mg(2+)</name>
        <dbReference type="ChEBI" id="CHEBI:18420"/>
    </cofactor>
    <text evidence="6">Binds 1 Mg(2+) ion per monomer.</text>
</comment>
<dbReference type="EC" id="1.1.1.133" evidence="3 6"/>
<evidence type="ECO:0000256" key="5">
    <source>
        <dbReference type="ARBA" id="ARBA00048200"/>
    </source>
</evidence>
<dbReference type="SUPFAM" id="SSF51735">
    <property type="entry name" value="NAD(P)-binding Rossmann-fold domains"/>
    <property type="match status" value="1"/>
</dbReference>
<dbReference type="PANTHER" id="PTHR10491:SF4">
    <property type="entry name" value="METHIONINE ADENOSYLTRANSFERASE 2 SUBUNIT BETA"/>
    <property type="match status" value="1"/>
</dbReference>
<dbReference type="GO" id="GO:0005829">
    <property type="term" value="C:cytosol"/>
    <property type="evidence" value="ECO:0007669"/>
    <property type="project" value="TreeGrafter"/>
</dbReference>
<dbReference type="PANTHER" id="PTHR10491">
    <property type="entry name" value="DTDP-4-DEHYDRORHAMNOSE REDUCTASE"/>
    <property type="match status" value="1"/>
</dbReference>